<proteinExistence type="predicted"/>
<dbReference type="InterPro" id="IPR050107">
    <property type="entry name" value="ABC_carbohydrate_import_ATPase"/>
</dbReference>
<protein>
    <submittedName>
        <fullName evidence="4">ATP-binding cassette domain-containing protein</fullName>
    </submittedName>
</protein>
<accession>A0ABV8G8B8</accession>
<dbReference type="Gene3D" id="3.40.50.300">
    <property type="entry name" value="P-loop containing nucleotide triphosphate hydrolases"/>
    <property type="match status" value="1"/>
</dbReference>
<dbReference type="SUPFAM" id="SSF52540">
    <property type="entry name" value="P-loop containing nucleoside triphosphate hydrolases"/>
    <property type="match status" value="1"/>
</dbReference>
<keyword evidence="1" id="KW-0547">Nucleotide-binding</keyword>
<reference evidence="5" key="1">
    <citation type="journal article" date="2019" name="Int. J. Syst. Evol. Microbiol.">
        <title>The Global Catalogue of Microorganisms (GCM) 10K type strain sequencing project: providing services to taxonomists for standard genome sequencing and annotation.</title>
        <authorList>
            <consortium name="The Broad Institute Genomics Platform"/>
            <consortium name="The Broad Institute Genome Sequencing Center for Infectious Disease"/>
            <person name="Wu L."/>
            <person name="Ma J."/>
        </authorList>
    </citation>
    <scope>NUCLEOTIDE SEQUENCE [LARGE SCALE GENOMIC DNA]</scope>
    <source>
        <strain evidence="5">TBRC 1276</strain>
    </source>
</reference>
<evidence type="ECO:0000256" key="2">
    <source>
        <dbReference type="ARBA" id="ARBA00022840"/>
    </source>
</evidence>
<dbReference type="Pfam" id="PF00005">
    <property type="entry name" value="ABC_tran"/>
    <property type="match status" value="1"/>
</dbReference>
<dbReference type="RefSeq" id="WP_379529359.1">
    <property type="nucleotide sequence ID" value="NZ_JBHSBI010000009.1"/>
</dbReference>
<dbReference type="Proteomes" id="UP001595851">
    <property type="component" value="Unassembled WGS sequence"/>
</dbReference>
<dbReference type="PANTHER" id="PTHR43790">
    <property type="entry name" value="CARBOHYDRATE TRANSPORT ATP-BINDING PROTEIN MG119-RELATED"/>
    <property type="match status" value="1"/>
</dbReference>
<dbReference type="CDD" id="cd03216">
    <property type="entry name" value="ABC_Carb_Monos_I"/>
    <property type="match status" value="1"/>
</dbReference>
<dbReference type="InterPro" id="IPR003439">
    <property type="entry name" value="ABC_transporter-like_ATP-bd"/>
</dbReference>
<feature type="domain" description="ABC transporter" evidence="3">
    <location>
        <begin position="5"/>
        <end position="245"/>
    </location>
</feature>
<dbReference type="InterPro" id="IPR027417">
    <property type="entry name" value="P-loop_NTPase"/>
</dbReference>
<dbReference type="GO" id="GO:0005524">
    <property type="term" value="F:ATP binding"/>
    <property type="evidence" value="ECO:0007669"/>
    <property type="project" value="UniProtKB-KW"/>
</dbReference>
<evidence type="ECO:0000313" key="4">
    <source>
        <dbReference type="EMBL" id="MFC4009304.1"/>
    </source>
</evidence>
<organism evidence="4 5">
    <name type="scientific">Nonomuraea purpurea</name>
    <dbReference type="NCBI Taxonomy" id="1849276"/>
    <lineage>
        <taxon>Bacteria</taxon>
        <taxon>Bacillati</taxon>
        <taxon>Actinomycetota</taxon>
        <taxon>Actinomycetes</taxon>
        <taxon>Streptosporangiales</taxon>
        <taxon>Streptosporangiaceae</taxon>
        <taxon>Nonomuraea</taxon>
    </lineage>
</organism>
<gene>
    <name evidence="4" type="ORF">ACFOY2_18880</name>
</gene>
<dbReference type="SMART" id="SM00382">
    <property type="entry name" value="AAA"/>
    <property type="match status" value="1"/>
</dbReference>
<dbReference type="EMBL" id="JBHSBI010000009">
    <property type="protein sequence ID" value="MFC4009304.1"/>
    <property type="molecule type" value="Genomic_DNA"/>
</dbReference>
<sequence>MTALLSTTGLEMRYGAVHALRGVDFEINPGELVALVGDNGAGKSTFVKALSGVIQPTAGTISCDGRPVAAHSPATARDLGIETVYQDLGLCENLTVAENIYLGREPTLGWGPWRRVDRRRMAAEVAQALGGLSVNVPPPDAKVAQLSGGQRQAVAISRCRLWRRRLVLLDEPTAALGVQESERVVATIGDLRGDGAAILLISHDIPMVMRLADRIVVLRKGAKAADLPADGVTEHDIVALITGAKERHHA</sequence>
<dbReference type="PROSITE" id="PS50893">
    <property type="entry name" value="ABC_TRANSPORTER_2"/>
    <property type="match status" value="1"/>
</dbReference>
<keyword evidence="2 4" id="KW-0067">ATP-binding</keyword>
<keyword evidence="5" id="KW-1185">Reference proteome</keyword>
<evidence type="ECO:0000259" key="3">
    <source>
        <dbReference type="PROSITE" id="PS50893"/>
    </source>
</evidence>
<dbReference type="InterPro" id="IPR003593">
    <property type="entry name" value="AAA+_ATPase"/>
</dbReference>
<evidence type="ECO:0000256" key="1">
    <source>
        <dbReference type="ARBA" id="ARBA00022741"/>
    </source>
</evidence>
<comment type="caution">
    <text evidence="4">The sequence shown here is derived from an EMBL/GenBank/DDBJ whole genome shotgun (WGS) entry which is preliminary data.</text>
</comment>
<evidence type="ECO:0000313" key="5">
    <source>
        <dbReference type="Proteomes" id="UP001595851"/>
    </source>
</evidence>
<dbReference type="PANTHER" id="PTHR43790:SF8">
    <property type="entry name" value="SUGAR ABC TRANSPORTER ATP-BINDING PROTEIN"/>
    <property type="match status" value="1"/>
</dbReference>
<name>A0ABV8G8B8_9ACTN</name>